<evidence type="ECO:0000313" key="6">
    <source>
        <dbReference type="Proteomes" id="UP000828251"/>
    </source>
</evidence>
<evidence type="ECO:0000256" key="2">
    <source>
        <dbReference type="ARBA" id="ARBA00022837"/>
    </source>
</evidence>
<dbReference type="AlphaFoldDB" id="A0A9D3V7B4"/>
<dbReference type="SUPFAM" id="SSF49562">
    <property type="entry name" value="C2 domain (Calcium/lipid-binding domain, CaLB)"/>
    <property type="match status" value="1"/>
</dbReference>
<keyword evidence="1" id="KW-0479">Metal-binding</keyword>
<dbReference type="GO" id="GO:0046872">
    <property type="term" value="F:metal ion binding"/>
    <property type="evidence" value="ECO:0007669"/>
    <property type="project" value="UniProtKB-KW"/>
</dbReference>
<evidence type="ECO:0000313" key="5">
    <source>
        <dbReference type="EMBL" id="KAH1073709.1"/>
    </source>
</evidence>
<sequence length="359" mass="41942">MRVVFFMESGVFLATGRAPNDMRYCPQLVLGFCLPSPLRDMYGSWRGVPQGNRPYMVAWPPTKGILISLMKEGILEVLIVNAEDIRHTNLIGRPAYYVILQCGTKEYRTKTSPGKHKKVLWNEKVEFDFPLSEWKNLTHIKFRIMDEEFFKNNGFVGETRIHLGGIITEGTDKGFMVVRPAPYNVVLEDDTYKGQIRIGFKFIANKELQNEIREFAVMPNEPRSIFSCIKNLWKFPWWIFLYPFKQENSKKDKHDFPINLNKSRDSETGFFFFDHKKQKEPTNQTVKKSRSLVFLCSYDDDDDDDGSMVELQKESFSFGLYQQKGTVLNVPLQIITSYIIIIFFNGFELKNLYFKKSKE</sequence>
<protein>
    <recommendedName>
        <fullName evidence="4">C2 domain-containing protein</fullName>
    </recommendedName>
</protein>
<dbReference type="EMBL" id="JAIQCV010000008">
    <property type="protein sequence ID" value="KAH1073709.1"/>
    <property type="molecule type" value="Genomic_DNA"/>
</dbReference>
<evidence type="ECO:0000256" key="3">
    <source>
        <dbReference type="SAM" id="Phobius"/>
    </source>
</evidence>
<dbReference type="InterPro" id="IPR035892">
    <property type="entry name" value="C2_domain_sf"/>
</dbReference>
<dbReference type="OrthoDB" id="195679at2759"/>
<dbReference type="Proteomes" id="UP000828251">
    <property type="component" value="Unassembled WGS sequence"/>
</dbReference>
<keyword evidence="2" id="KW-0106">Calcium</keyword>
<dbReference type="SMART" id="SM00239">
    <property type="entry name" value="C2"/>
    <property type="match status" value="1"/>
</dbReference>
<dbReference type="InterPro" id="IPR000008">
    <property type="entry name" value="C2_dom"/>
</dbReference>
<organism evidence="5 6">
    <name type="scientific">Gossypium stocksii</name>
    <dbReference type="NCBI Taxonomy" id="47602"/>
    <lineage>
        <taxon>Eukaryota</taxon>
        <taxon>Viridiplantae</taxon>
        <taxon>Streptophyta</taxon>
        <taxon>Embryophyta</taxon>
        <taxon>Tracheophyta</taxon>
        <taxon>Spermatophyta</taxon>
        <taxon>Magnoliopsida</taxon>
        <taxon>eudicotyledons</taxon>
        <taxon>Gunneridae</taxon>
        <taxon>Pentapetalae</taxon>
        <taxon>rosids</taxon>
        <taxon>malvids</taxon>
        <taxon>Malvales</taxon>
        <taxon>Malvaceae</taxon>
        <taxon>Malvoideae</taxon>
        <taxon>Gossypium</taxon>
    </lineage>
</organism>
<dbReference type="PANTHER" id="PTHR46502">
    <property type="entry name" value="C2 DOMAIN-CONTAINING"/>
    <property type="match status" value="1"/>
</dbReference>
<keyword evidence="3" id="KW-0812">Transmembrane</keyword>
<dbReference type="PROSITE" id="PS50004">
    <property type="entry name" value="C2"/>
    <property type="match status" value="1"/>
</dbReference>
<keyword evidence="6" id="KW-1185">Reference proteome</keyword>
<evidence type="ECO:0000256" key="1">
    <source>
        <dbReference type="ARBA" id="ARBA00022723"/>
    </source>
</evidence>
<accession>A0A9D3V7B4</accession>
<name>A0A9D3V7B4_9ROSI</name>
<dbReference type="Gene3D" id="2.60.40.150">
    <property type="entry name" value="C2 domain"/>
    <property type="match status" value="1"/>
</dbReference>
<gene>
    <name evidence="5" type="ORF">J1N35_026037</name>
</gene>
<keyword evidence="3" id="KW-0472">Membrane</keyword>
<evidence type="ECO:0000259" key="4">
    <source>
        <dbReference type="PROSITE" id="PS50004"/>
    </source>
</evidence>
<reference evidence="5 6" key="1">
    <citation type="journal article" date="2021" name="Plant Biotechnol. J.">
        <title>Multi-omics assisted identification of the key and species-specific regulatory components of drought-tolerant mechanisms in Gossypium stocksii.</title>
        <authorList>
            <person name="Yu D."/>
            <person name="Ke L."/>
            <person name="Zhang D."/>
            <person name="Wu Y."/>
            <person name="Sun Y."/>
            <person name="Mei J."/>
            <person name="Sun J."/>
            <person name="Sun Y."/>
        </authorList>
    </citation>
    <scope>NUCLEOTIDE SEQUENCE [LARGE SCALE GENOMIC DNA]</scope>
    <source>
        <strain evidence="6">cv. E1</strain>
        <tissue evidence="5">Leaf</tissue>
    </source>
</reference>
<feature type="transmembrane region" description="Helical" evidence="3">
    <location>
        <begin position="330"/>
        <end position="349"/>
    </location>
</feature>
<feature type="domain" description="C2" evidence="4">
    <location>
        <begin position="61"/>
        <end position="176"/>
    </location>
</feature>
<keyword evidence="3" id="KW-1133">Transmembrane helix</keyword>
<dbReference type="PANTHER" id="PTHR46502:SF14">
    <property type="entry name" value="CALCIUM-DEPENDENT LIPID-BINDING (CALB DOMAIN) FAMILY PROTEIN"/>
    <property type="match status" value="1"/>
</dbReference>
<proteinExistence type="predicted"/>
<dbReference type="Pfam" id="PF00168">
    <property type="entry name" value="C2"/>
    <property type="match status" value="1"/>
</dbReference>
<comment type="caution">
    <text evidence="5">The sequence shown here is derived from an EMBL/GenBank/DDBJ whole genome shotgun (WGS) entry which is preliminary data.</text>
</comment>